<dbReference type="InterPro" id="IPR021598">
    <property type="entry name" value="DUF3221"/>
</dbReference>
<name>A0A6I1FG72_9BACI</name>
<evidence type="ECO:0000256" key="1">
    <source>
        <dbReference type="SAM" id="SignalP"/>
    </source>
</evidence>
<accession>A0A6I1FG72</accession>
<dbReference type="PROSITE" id="PS51257">
    <property type="entry name" value="PROKAR_LIPOPROTEIN"/>
    <property type="match status" value="1"/>
</dbReference>
<organism evidence="2 3">
    <name type="scientific">Bacillus aerolatus</name>
    <dbReference type="NCBI Taxonomy" id="2653354"/>
    <lineage>
        <taxon>Bacteria</taxon>
        <taxon>Bacillati</taxon>
        <taxon>Bacillota</taxon>
        <taxon>Bacilli</taxon>
        <taxon>Bacillales</taxon>
        <taxon>Bacillaceae</taxon>
        <taxon>Bacillus</taxon>
    </lineage>
</organism>
<feature type="chain" id="PRO_5026295929" evidence="1">
    <location>
        <begin position="24"/>
        <end position="421"/>
    </location>
</feature>
<dbReference type="AlphaFoldDB" id="A0A6I1FG72"/>
<sequence>MKKPIMMISIFFLSMILASCQMADGNKTNGSNNGQIQEEKWPALKTVSGRKIIAELEQTTTDTKIRNEAFAKVKESEELNRGLFGKNTPELREDLGVQWIEAEAAMQAIEKIFGGHGGVNDVGVIFSENQSSGADQPGFWLGIKEPDEKVTEFVEELQKQVDEGKILAKYIYIFQSEFTQSENNELMDRVSAAVKKMASSHATPDRVSYGVSVDTITGTVEISHDFLTDKQKEAIQKQFPDHTFSITQEGRLVAGLGEADIEYPKKKITRTLSKEGAYVMSVSESSMLVVEATPMDFSATGGESNFYSAVSYSFPKADEKVEVGQRVLVEASGPIMESYPGQGSAKYVEVLPTYQPEKADLTEAEVVRQAIKQSKKEGGFVLAVSHIAFDVKTDQWKVEFTQDQDVFEVVVDDKRGELSDN</sequence>
<comment type="caution">
    <text evidence="2">The sequence shown here is derived from an EMBL/GenBank/DDBJ whole genome shotgun (WGS) entry which is preliminary data.</text>
</comment>
<feature type="signal peptide" evidence="1">
    <location>
        <begin position="1"/>
        <end position="23"/>
    </location>
</feature>
<proteinExistence type="predicted"/>
<protein>
    <submittedName>
        <fullName evidence="2">DUF3221 domain-containing protein</fullName>
    </submittedName>
</protein>
<dbReference type="Proteomes" id="UP000429595">
    <property type="component" value="Unassembled WGS sequence"/>
</dbReference>
<dbReference type="EMBL" id="WEIO01000004">
    <property type="protein sequence ID" value="KAB7707174.1"/>
    <property type="molecule type" value="Genomic_DNA"/>
</dbReference>
<keyword evidence="1" id="KW-0732">Signal</keyword>
<evidence type="ECO:0000313" key="3">
    <source>
        <dbReference type="Proteomes" id="UP000429595"/>
    </source>
</evidence>
<evidence type="ECO:0000313" key="2">
    <source>
        <dbReference type="EMBL" id="KAB7707174.1"/>
    </source>
</evidence>
<gene>
    <name evidence="2" type="ORF">F9802_09200</name>
</gene>
<dbReference type="Pfam" id="PF11518">
    <property type="entry name" value="DUF3221"/>
    <property type="match status" value="1"/>
</dbReference>
<reference evidence="2 3" key="1">
    <citation type="submission" date="2019-10" db="EMBL/GenBank/DDBJ databases">
        <title>Bacillus aerolatum sp. nov., isolated from bioaerosol of sport playgrounds.</title>
        <authorList>
            <person name="Chen P."/>
            <person name="Zhang G."/>
        </authorList>
    </citation>
    <scope>NUCLEOTIDE SEQUENCE [LARGE SCALE GENOMIC DNA]</scope>
    <source>
        <strain evidence="2 3">CX253</strain>
    </source>
</reference>
<keyword evidence="3" id="KW-1185">Reference proteome</keyword>
<dbReference type="RefSeq" id="WP_152151169.1">
    <property type="nucleotide sequence ID" value="NZ_WEIO01000004.1"/>
</dbReference>